<keyword evidence="2" id="KW-0732">Signal</keyword>
<evidence type="ECO:0000256" key="2">
    <source>
        <dbReference type="SAM" id="SignalP"/>
    </source>
</evidence>
<dbReference type="Proteomes" id="UP000538147">
    <property type="component" value="Unassembled WGS sequence"/>
</dbReference>
<protein>
    <recommendedName>
        <fullName evidence="5">DUF2155 domain-containing protein</fullName>
    </recommendedName>
</protein>
<feature type="signal peptide" evidence="2">
    <location>
        <begin position="1"/>
        <end position="25"/>
    </location>
</feature>
<feature type="region of interest" description="Disordered" evidence="1">
    <location>
        <begin position="150"/>
        <end position="177"/>
    </location>
</feature>
<dbReference type="AlphaFoldDB" id="A0A841L676"/>
<feature type="chain" id="PRO_5032447625" description="DUF2155 domain-containing protein" evidence="2">
    <location>
        <begin position="26"/>
        <end position="177"/>
    </location>
</feature>
<dbReference type="EMBL" id="JACIIV010000015">
    <property type="protein sequence ID" value="MBB6228107.1"/>
    <property type="molecule type" value="Genomic_DNA"/>
</dbReference>
<gene>
    <name evidence="3" type="ORF">FHS79_002292</name>
</gene>
<name>A0A841L676_9SPHN</name>
<dbReference type="Pfam" id="PF09923">
    <property type="entry name" value="DUF2155"/>
    <property type="match status" value="1"/>
</dbReference>
<dbReference type="InterPro" id="IPR019225">
    <property type="entry name" value="DUF2155"/>
</dbReference>
<feature type="compositionally biased region" description="Low complexity" evidence="1">
    <location>
        <begin position="153"/>
        <end position="166"/>
    </location>
</feature>
<evidence type="ECO:0008006" key="5">
    <source>
        <dbReference type="Google" id="ProtNLM"/>
    </source>
</evidence>
<evidence type="ECO:0000313" key="3">
    <source>
        <dbReference type="EMBL" id="MBB6228107.1"/>
    </source>
</evidence>
<proteinExistence type="predicted"/>
<organism evidence="3 4">
    <name type="scientific">Polymorphobacter multimanifer</name>
    <dbReference type="NCBI Taxonomy" id="1070431"/>
    <lineage>
        <taxon>Bacteria</taxon>
        <taxon>Pseudomonadati</taxon>
        <taxon>Pseudomonadota</taxon>
        <taxon>Alphaproteobacteria</taxon>
        <taxon>Sphingomonadales</taxon>
        <taxon>Sphingosinicellaceae</taxon>
        <taxon>Polymorphobacter</taxon>
    </lineage>
</organism>
<reference evidence="3 4" key="1">
    <citation type="submission" date="2020-08" db="EMBL/GenBank/DDBJ databases">
        <title>Genomic Encyclopedia of Type Strains, Phase IV (KMG-IV): sequencing the most valuable type-strain genomes for metagenomic binning, comparative biology and taxonomic classification.</title>
        <authorList>
            <person name="Goeker M."/>
        </authorList>
    </citation>
    <scope>NUCLEOTIDE SEQUENCE [LARGE SCALE GENOMIC DNA]</scope>
    <source>
        <strain evidence="3 4">DSM 102189</strain>
    </source>
</reference>
<evidence type="ECO:0000313" key="4">
    <source>
        <dbReference type="Proteomes" id="UP000538147"/>
    </source>
</evidence>
<accession>A0A841L676</accession>
<comment type="caution">
    <text evidence="3">The sequence shown here is derived from an EMBL/GenBank/DDBJ whole genome shotgun (WGS) entry which is preliminary data.</text>
</comment>
<keyword evidence="4" id="KW-1185">Reference proteome</keyword>
<evidence type="ECO:0000256" key="1">
    <source>
        <dbReference type="SAM" id="MobiDB-lite"/>
    </source>
</evidence>
<sequence>MRPSNKRLALAGLALMLAAPAVAQAQAPARARNALPEGVTPNAERDVEVAAIDKRSGEMRVFRGKPGQRFSFGTLTVAVRTCETTPPWEPKLTGGFLQIDERRRNGVARIYSGWMFAESPSLNPLEHPRYDIWIRACAMKWPDKGPDTVVVGASTPAAPSSAPKSAETGSAAPSAER</sequence>